<dbReference type="SMART" id="SM01294">
    <property type="entry name" value="PKS_PP_betabranch"/>
    <property type="match status" value="3"/>
</dbReference>
<dbReference type="InterPro" id="IPR014043">
    <property type="entry name" value="Acyl_transferase_dom"/>
</dbReference>
<dbReference type="PROSITE" id="PS52004">
    <property type="entry name" value="KS3_2"/>
    <property type="match status" value="3"/>
</dbReference>
<feature type="region of interest" description="C-terminal hotdog fold" evidence="9">
    <location>
        <begin position="1073"/>
        <end position="1212"/>
    </location>
</feature>
<feature type="domain" description="PKS/mFAS DH" evidence="12">
    <location>
        <begin position="2688"/>
        <end position="2963"/>
    </location>
</feature>
<dbReference type="GO" id="GO:0033068">
    <property type="term" value="P:macrolide biosynthetic process"/>
    <property type="evidence" value="ECO:0007669"/>
    <property type="project" value="UniProtKB-ARBA"/>
</dbReference>
<dbReference type="CDD" id="cd00833">
    <property type="entry name" value="PKS"/>
    <property type="match status" value="3"/>
</dbReference>
<dbReference type="Pfam" id="PF02801">
    <property type="entry name" value="Ketoacyl-synt_C"/>
    <property type="match status" value="3"/>
</dbReference>
<keyword evidence="3" id="KW-0596">Phosphopantetheine</keyword>
<feature type="active site" description="Proton donor; for dehydratase activity" evidence="9">
    <location>
        <position position="1134"/>
    </location>
</feature>
<proteinExistence type="predicted"/>
<feature type="domain" description="Carrier" evidence="10">
    <location>
        <begin position="5251"/>
        <end position="5326"/>
    </location>
</feature>
<dbReference type="InterPro" id="IPR036291">
    <property type="entry name" value="NAD(P)-bd_dom_sf"/>
</dbReference>
<dbReference type="Pfam" id="PF00698">
    <property type="entry name" value="Acyl_transf_1"/>
    <property type="match status" value="3"/>
</dbReference>
<dbReference type="GO" id="GO:0031177">
    <property type="term" value="F:phosphopantetheine binding"/>
    <property type="evidence" value="ECO:0007669"/>
    <property type="project" value="InterPro"/>
</dbReference>
<dbReference type="Proteomes" id="UP000638313">
    <property type="component" value="Unassembled WGS sequence"/>
</dbReference>
<evidence type="ECO:0000256" key="6">
    <source>
        <dbReference type="ARBA" id="ARBA00023194"/>
    </source>
</evidence>
<dbReference type="Pfam" id="PF08990">
    <property type="entry name" value="Docking"/>
    <property type="match status" value="1"/>
</dbReference>
<evidence type="ECO:0000256" key="4">
    <source>
        <dbReference type="ARBA" id="ARBA00022553"/>
    </source>
</evidence>
<accession>A0A919B451</accession>
<dbReference type="InterPro" id="IPR014031">
    <property type="entry name" value="Ketoacyl_synth_C"/>
</dbReference>
<dbReference type="FunFam" id="1.10.1200.10:FF:000007">
    <property type="entry name" value="Probable polyketide synthase pks17"/>
    <property type="match status" value="3"/>
</dbReference>
<reference evidence="13" key="1">
    <citation type="journal article" date="2014" name="Int. J. Syst. Evol. Microbiol.">
        <title>Complete genome sequence of Corynebacterium casei LMG S-19264T (=DSM 44701T), isolated from a smear-ripened cheese.</title>
        <authorList>
            <consortium name="US DOE Joint Genome Institute (JGI-PGF)"/>
            <person name="Walter F."/>
            <person name="Albersmeier A."/>
            <person name="Kalinowski J."/>
            <person name="Ruckert C."/>
        </authorList>
    </citation>
    <scope>NUCLEOTIDE SEQUENCE</scope>
    <source>
        <strain evidence="13">JCM 4059</strain>
    </source>
</reference>
<feature type="region of interest" description="N-terminal hotdog fold" evidence="9">
    <location>
        <begin position="2688"/>
        <end position="2811"/>
    </location>
</feature>
<keyword evidence="6" id="KW-0045">Antibiotic biosynthesis</keyword>
<evidence type="ECO:0000259" key="12">
    <source>
        <dbReference type="PROSITE" id="PS52019"/>
    </source>
</evidence>
<evidence type="ECO:0000256" key="7">
    <source>
        <dbReference type="ARBA" id="ARBA00023268"/>
    </source>
</evidence>
<dbReference type="Pfam" id="PF14765">
    <property type="entry name" value="PS-DH"/>
    <property type="match status" value="3"/>
</dbReference>
<evidence type="ECO:0000313" key="14">
    <source>
        <dbReference type="Proteomes" id="UP000638313"/>
    </source>
</evidence>
<dbReference type="PROSITE" id="PS00606">
    <property type="entry name" value="KS3_1"/>
    <property type="match status" value="3"/>
</dbReference>
<feature type="domain" description="Ketosynthase family 3 (KS3)" evidence="11">
    <location>
        <begin position="33"/>
        <end position="461"/>
    </location>
</feature>
<gene>
    <name evidence="13" type="ORF">GCM10010218_37620</name>
</gene>
<dbReference type="InterPro" id="IPR016035">
    <property type="entry name" value="Acyl_Trfase/lysoPLipase"/>
</dbReference>
<dbReference type="InterPro" id="IPR001227">
    <property type="entry name" value="Ac_transferase_dom_sf"/>
</dbReference>
<dbReference type="RefSeq" id="WP_190130792.1">
    <property type="nucleotide sequence ID" value="NZ_BNBD01000007.1"/>
</dbReference>
<dbReference type="SMART" id="SM00825">
    <property type="entry name" value="PKS_KS"/>
    <property type="match status" value="3"/>
</dbReference>
<dbReference type="Gene3D" id="3.10.129.110">
    <property type="entry name" value="Polyketide synthase dehydratase"/>
    <property type="match status" value="3"/>
</dbReference>
<dbReference type="PROSITE" id="PS52019">
    <property type="entry name" value="PKS_MFAS_DH"/>
    <property type="match status" value="3"/>
</dbReference>
<dbReference type="InterPro" id="IPR015083">
    <property type="entry name" value="NorB/c/GfsB-D-like_docking"/>
</dbReference>
<dbReference type="SMART" id="SM00826">
    <property type="entry name" value="PKS_DH"/>
    <property type="match status" value="3"/>
</dbReference>
<dbReference type="InterPro" id="IPR009081">
    <property type="entry name" value="PP-bd_ACP"/>
</dbReference>
<dbReference type="CDD" id="cd08956">
    <property type="entry name" value="KR_3_FAS_SDR_x"/>
    <property type="match status" value="3"/>
</dbReference>
<dbReference type="GO" id="GO:0006633">
    <property type="term" value="P:fatty acid biosynthetic process"/>
    <property type="evidence" value="ECO:0007669"/>
    <property type="project" value="InterPro"/>
</dbReference>
<evidence type="ECO:0000256" key="2">
    <source>
        <dbReference type="ARBA" id="ARBA00004792"/>
    </source>
</evidence>
<dbReference type="InterPro" id="IPR032821">
    <property type="entry name" value="PKS_assoc"/>
</dbReference>
<feature type="domain" description="Carrier" evidence="10">
    <location>
        <begin position="3454"/>
        <end position="3529"/>
    </location>
</feature>
<dbReference type="InterPro" id="IPR055123">
    <property type="entry name" value="SpnB-like_Rossmann"/>
</dbReference>
<dbReference type="FunFam" id="3.40.366.10:FF:000002">
    <property type="entry name" value="Probable polyketide synthase 2"/>
    <property type="match status" value="3"/>
</dbReference>
<name>A0A919B451_9ACTN</name>
<feature type="domain" description="Ketosynthase family 3 (KS3)" evidence="11">
    <location>
        <begin position="3549"/>
        <end position="3975"/>
    </location>
</feature>
<organism evidence="13 14">
    <name type="scientific">Streptomyces mashuensis</name>
    <dbReference type="NCBI Taxonomy" id="33904"/>
    <lineage>
        <taxon>Bacteria</taxon>
        <taxon>Bacillati</taxon>
        <taxon>Actinomycetota</taxon>
        <taxon>Actinomycetes</taxon>
        <taxon>Kitasatosporales</taxon>
        <taxon>Streptomycetaceae</taxon>
        <taxon>Streptomyces</taxon>
    </lineage>
</organism>
<feature type="active site" description="Proton donor; for dehydratase activity" evidence="9">
    <location>
        <position position="4645"/>
    </location>
</feature>
<dbReference type="InterPro" id="IPR057326">
    <property type="entry name" value="KR_dom"/>
</dbReference>
<evidence type="ECO:0000256" key="5">
    <source>
        <dbReference type="ARBA" id="ARBA00022679"/>
    </source>
</evidence>
<keyword evidence="4" id="KW-0597">Phosphoprotein</keyword>
<evidence type="ECO:0000256" key="3">
    <source>
        <dbReference type="ARBA" id="ARBA00022450"/>
    </source>
</evidence>
<evidence type="ECO:0000256" key="1">
    <source>
        <dbReference type="ARBA" id="ARBA00001957"/>
    </source>
</evidence>
<dbReference type="PANTHER" id="PTHR43775">
    <property type="entry name" value="FATTY ACID SYNTHASE"/>
    <property type="match status" value="1"/>
</dbReference>
<dbReference type="InterPro" id="IPR020841">
    <property type="entry name" value="PKS_Beta-ketoAc_synthase_dom"/>
</dbReference>
<dbReference type="Gene3D" id="1.10.1200.10">
    <property type="entry name" value="ACP-like"/>
    <property type="match status" value="3"/>
</dbReference>
<dbReference type="SUPFAM" id="SSF51735">
    <property type="entry name" value="NAD(P)-binding Rossmann-fold domains"/>
    <property type="match status" value="6"/>
</dbReference>
<dbReference type="InterPro" id="IPR020806">
    <property type="entry name" value="PKS_PP-bd"/>
</dbReference>
<dbReference type="SUPFAM" id="SSF47336">
    <property type="entry name" value="ACP-like"/>
    <property type="match status" value="3"/>
</dbReference>
<feature type="active site" description="Proton acceptor; for dehydratase activity" evidence="9">
    <location>
        <position position="969"/>
    </location>
</feature>
<feature type="active site" description="Proton acceptor; for dehydratase activity" evidence="9">
    <location>
        <position position="4479"/>
    </location>
</feature>
<dbReference type="Gene3D" id="3.40.50.720">
    <property type="entry name" value="NAD(P)-binding Rossmann-like Domain"/>
    <property type="match status" value="3"/>
</dbReference>
<dbReference type="SUPFAM" id="SSF55048">
    <property type="entry name" value="Probable ACP-binding domain of malonyl-CoA ACP transacylase"/>
    <property type="match status" value="3"/>
</dbReference>
<feature type="active site" description="Proton acceptor; for dehydratase activity" evidence="9">
    <location>
        <position position="2720"/>
    </location>
</feature>
<dbReference type="Pfam" id="PF00550">
    <property type="entry name" value="PP-binding"/>
    <property type="match status" value="3"/>
</dbReference>
<evidence type="ECO:0000259" key="11">
    <source>
        <dbReference type="PROSITE" id="PS52004"/>
    </source>
</evidence>
<dbReference type="Pfam" id="PF22953">
    <property type="entry name" value="SpnB_Rossmann"/>
    <property type="match status" value="3"/>
</dbReference>
<dbReference type="EMBL" id="BNBD01000007">
    <property type="protein sequence ID" value="GHF52634.1"/>
    <property type="molecule type" value="Genomic_DNA"/>
</dbReference>
<comment type="caution">
    <text evidence="13">The sequence shown here is derived from an EMBL/GenBank/DDBJ whole genome shotgun (WGS) entry which is preliminary data.</text>
</comment>
<feature type="region of interest" description="N-terminal hotdog fold" evidence="9">
    <location>
        <begin position="4447"/>
        <end position="4572"/>
    </location>
</feature>
<dbReference type="InterPro" id="IPR016039">
    <property type="entry name" value="Thiolase-like"/>
</dbReference>
<dbReference type="SUPFAM" id="SSF53901">
    <property type="entry name" value="Thiolase-like"/>
    <property type="match status" value="3"/>
</dbReference>
<feature type="domain" description="PKS/mFAS DH" evidence="12">
    <location>
        <begin position="937"/>
        <end position="1212"/>
    </location>
</feature>
<dbReference type="InterPro" id="IPR036736">
    <property type="entry name" value="ACP-like_sf"/>
</dbReference>
<dbReference type="InterPro" id="IPR049552">
    <property type="entry name" value="PKS_DH_N"/>
</dbReference>
<dbReference type="SUPFAM" id="SSF52151">
    <property type="entry name" value="FabD/lysophospholipase-like"/>
    <property type="match status" value="3"/>
</dbReference>
<feature type="domain" description="Carrier" evidence="10">
    <location>
        <begin position="1708"/>
        <end position="1783"/>
    </location>
</feature>
<dbReference type="PANTHER" id="PTHR43775:SF51">
    <property type="entry name" value="INACTIVE PHENOLPHTHIOCEROL SYNTHESIS POLYKETIDE SYNTHASE TYPE I PKS1-RELATED"/>
    <property type="match status" value="1"/>
</dbReference>
<dbReference type="InterPro" id="IPR049900">
    <property type="entry name" value="PKS_mFAS_DH"/>
</dbReference>
<dbReference type="SMART" id="SM00827">
    <property type="entry name" value="PKS_AT"/>
    <property type="match status" value="3"/>
</dbReference>
<dbReference type="GO" id="GO:0004315">
    <property type="term" value="F:3-oxoacyl-[acyl-carrier-protein] synthase activity"/>
    <property type="evidence" value="ECO:0007669"/>
    <property type="project" value="InterPro"/>
</dbReference>
<dbReference type="SMART" id="SM00823">
    <property type="entry name" value="PKS_PP"/>
    <property type="match status" value="3"/>
</dbReference>
<keyword evidence="7" id="KW-0511">Multifunctional enzyme</keyword>
<dbReference type="Gene3D" id="3.30.70.3290">
    <property type="match status" value="3"/>
</dbReference>
<dbReference type="SMART" id="SM00822">
    <property type="entry name" value="PKS_KR"/>
    <property type="match status" value="3"/>
</dbReference>
<dbReference type="Pfam" id="PF16197">
    <property type="entry name" value="KAsynt_C_assoc"/>
    <property type="match status" value="3"/>
</dbReference>
<dbReference type="GO" id="GO:0004312">
    <property type="term" value="F:fatty acid synthase activity"/>
    <property type="evidence" value="ECO:0007669"/>
    <property type="project" value="TreeGrafter"/>
</dbReference>
<keyword evidence="5" id="KW-0808">Transferase</keyword>
<comment type="cofactor">
    <cofactor evidence="1">
        <name>pantetheine 4'-phosphate</name>
        <dbReference type="ChEBI" id="CHEBI:47942"/>
    </cofactor>
</comment>
<dbReference type="Pfam" id="PF00109">
    <property type="entry name" value="ketoacyl-synt"/>
    <property type="match status" value="3"/>
</dbReference>
<dbReference type="InterPro" id="IPR014030">
    <property type="entry name" value="Ketoacyl_synth_N"/>
</dbReference>
<dbReference type="Gene3D" id="3.40.47.10">
    <property type="match status" value="3"/>
</dbReference>
<dbReference type="FunFam" id="3.40.47.10:FF:000019">
    <property type="entry name" value="Polyketide synthase type I"/>
    <property type="match status" value="3"/>
</dbReference>
<dbReference type="InterPro" id="IPR018201">
    <property type="entry name" value="Ketoacyl_synth_AS"/>
</dbReference>
<evidence type="ECO:0000256" key="8">
    <source>
        <dbReference type="ARBA" id="ARBA00023315"/>
    </source>
</evidence>
<feature type="region of interest" description="C-terminal hotdog fold" evidence="9">
    <location>
        <begin position="2824"/>
        <end position="2963"/>
    </location>
</feature>
<reference evidence="13" key="2">
    <citation type="submission" date="2020-09" db="EMBL/GenBank/DDBJ databases">
        <authorList>
            <person name="Sun Q."/>
            <person name="Ohkuma M."/>
        </authorList>
    </citation>
    <scope>NUCLEOTIDE SEQUENCE</scope>
    <source>
        <strain evidence="13">JCM 4059</strain>
    </source>
</reference>
<feature type="region of interest" description="C-terminal hotdog fold" evidence="9">
    <location>
        <begin position="4584"/>
        <end position="4727"/>
    </location>
</feature>
<dbReference type="PROSITE" id="PS00012">
    <property type="entry name" value="PHOSPHOPANTETHEINE"/>
    <property type="match status" value="3"/>
</dbReference>
<feature type="region of interest" description="N-terminal hotdog fold" evidence="9">
    <location>
        <begin position="937"/>
        <end position="1060"/>
    </location>
</feature>
<dbReference type="InterPro" id="IPR016036">
    <property type="entry name" value="Malonyl_transacylase_ACP-bd"/>
</dbReference>
<feature type="active site" description="Proton donor; for dehydratase activity" evidence="9">
    <location>
        <position position="2885"/>
    </location>
</feature>
<dbReference type="InterPro" id="IPR042104">
    <property type="entry name" value="PKS_dehydratase_sf"/>
</dbReference>
<dbReference type="InterPro" id="IPR020807">
    <property type="entry name" value="PKS_DH"/>
</dbReference>
<comment type="pathway">
    <text evidence="2">Antibiotic biosynthesis.</text>
</comment>
<dbReference type="PROSITE" id="PS50075">
    <property type="entry name" value="CARRIER"/>
    <property type="match status" value="3"/>
</dbReference>
<evidence type="ECO:0000259" key="10">
    <source>
        <dbReference type="PROSITE" id="PS50075"/>
    </source>
</evidence>
<evidence type="ECO:0000313" key="13">
    <source>
        <dbReference type="EMBL" id="GHF52634.1"/>
    </source>
</evidence>
<dbReference type="Pfam" id="PF08659">
    <property type="entry name" value="KR"/>
    <property type="match status" value="3"/>
</dbReference>
<dbReference type="InterPro" id="IPR050091">
    <property type="entry name" value="PKS_NRPS_Biosynth_Enz"/>
</dbReference>
<evidence type="ECO:0000256" key="9">
    <source>
        <dbReference type="PROSITE-ProRule" id="PRU01363"/>
    </source>
</evidence>
<dbReference type="Pfam" id="PF21089">
    <property type="entry name" value="PKS_DH_N"/>
    <property type="match status" value="3"/>
</dbReference>
<feature type="domain" description="PKS/mFAS DH" evidence="12">
    <location>
        <begin position="4447"/>
        <end position="4727"/>
    </location>
</feature>
<keyword evidence="14" id="KW-1185">Reference proteome</keyword>
<dbReference type="InterPro" id="IPR049551">
    <property type="entry name" value="PKS_DH_C"/>
</dbReference>
<protein>
    <submittedName>
        <fullName evidence="13">Uncharacterized protein</fullName>
    </submittedName>
</protein>
<feature type="domain" description="Ketosynthase family 3 (KS3)" evidence="11">
    <location>
        <begin position="1804"/>
        <end position="2231"/>
    </location>
</feature>
<dbReference type="Gene3D" id="3.40.366.10">
    <property type="entry name" value="Malonyl-Coenzyme A Acyl Carrier Protein, domain 2"/>
    <property type="match status" value="3"/>
</dbReference>
<sequence>MVNEEKYLDYLKRATTDLREARRRLREVEERDQEPIAIVAMSCRYPGGVRTPEELWALVAGGHDAVTGYPGDRGWPADVLYDPEPDADGTVTPYRHEGGFLHDAAEFDPGFFGISPREALAMDPQQRLLLETSWEAFERAGIDPTALRGSRTGVFAGLMYHDYAARLRSVPEEVEGFLGNGSSGSIASGRVAYTFGLEGPAVTVDTACSSSLVALHLAAQALRQRECDLALAGGVTVMSTPGTFTEFSRHNGLARDGRCKSFAQSADGTGWGEGAGMLLLERLSDARRNGHTVLALVRGSAVNQDGASSGLTAPNGPSQQRVIRQALAAARLSTTHIDVVEAHGTGTTLGDPIEAQALLATYGQGREDDRPLWLGSVKSNLGHTQAAAGVAGIIKMVMAMRHGVLPQTLHVDEPSHNVDWEAGAVRLLTEARDWPDTGRPRRAAVSSFGISGTNAHTVLEQAPEEEAAEESEAVRQAPPVWALSAKTPAALRAQAERLLSHAEAHPDATTADIGYALTTTRALFDHRAVIVGTGGGTGDGMGGEQQLREQLLDGLRALAEDRPAAQVVTGRVRNGKLAFLFTGQGSQRLGMGRELYATYPVFAEAFDAVCAELDGRLRLPLKDVLFGEDAGVLDRTEFAQPALFAVGVALFRLVEAWGLKPDALSGHSVGEIAAAHVAGVFSLADACALVAARGRLMQELPEGGAMVAVQATEEEVAPYLTDRVGIAAINGPSSVVISGDETVVLEIAARFEADGRKTRRLSVSHAFHSPLMDGMLDAFREVAAGITYNAPRIPVVSNLTGALVPGGEMSSPEFWVRHVREAVRFHDGVQALLAEGVTAFVELGPDGVLSAMAQETASDAAFVPVLRKDRPENETVARFLADVHVRGLGLDWEALYAGTGARRAGLPTYAFQRERYWLDSGWSLGDVTSAGLSAADHPLLGAAVTLADTDGLLCTGRLGLDSHPWLADHVVMGSVVVPGAVLVELALRAGAGAGCEGIEELTLEAPMVLPAEGGLRVQLWVGGPSEDGRRSLTVYGSVADDEDVWVRHATGVLVPSCGEGSALDVSVWPPTGAVSVPVEGVYEDLAAAGLVYGPVFRGLRGVWRGRDGEVFAEVALGGDGQSGAGFGVHPALLDAVLHAVAAGDVLTGEAAARLPFSWSGVAVHAVGASSLRVRLSATGGESVALEAVDAAGQPVLSVDSLAFRAVSAEQVQAADPGAGHDALFQLDWAPVPAPAVIPAGRWAVLGTDESVPAPAPGTLRFPDLAALSAALEEGAVAVPEAVLVPLSPAATPIGAGTVAEATEQTLALLQAWLGDERLDGSRLVFLTRGAVAASADDRVDDLAHAAVWGLVRSAQSEHPDRFLLVDADADERDALLPAVLASGEPEIAVRAGKLRAPRLARARVTAVSAGAGTEGADSPYGADGTVLITGATGTLGRLVARHLVAEHGVRHLLLVSRRGAAAPGAEELSGDLAALGAQVTWAACDVADREALAGLLAAIPAEHPLTAVVHTAGVLDDGVVDALTPDRLRHVLRPKADAAVNLHELTRDLDLSAFVLFSSAAGVFGAPGQGNYAAANTFLDALAAHRHALGLPAVSLAWGLWETDGGMAGGLDAADVGRMNRAGVHGLTTDEGLRLLDTAVASPDALFVPARLDLAALRANAATAPVPPLLRGLVRVPARRASQAVAATDEGSAFARSLAGLTAGERARGVLELVRTHVAAVLGHDGTAAVEPDAAFKELGFDSLTAVDLRNRLGAATGLRLPATLVFDYPTPLLLARHLDEEVFGAGQGTADAAPAVTAAATDDDPIVIVGMSCRFPGGVRTPEDLWDVAVNGRDTITTFPTDRGWDLAGLYDPDPDHPGTSYTREGGFLHDAAEFDPTFFGISPREALGTDPQQRLLLETSWEAFERAGIDPTTLRGSRTGVFAGVMYHDYAALLENVPEAAEGSLGSGSTGSIASGRVSYVFGLEGPAVTVDTACSSSLVALHLAAQALRNGECDLALAGGVTVMATPATFVGFSRQRGLSADGRCKAFAAGADGTGWSEGAGMLLVERLSDARKNGHPVLAVLRGSAINQDGASNGLTAPNGPSQQRVIRAALASAGLSTSDVDAVEAHGTGTTLGDPIEAQALLATYGQGRAEDRPLWLGSVKSNFGHTQAAAGVAGVIKMVMAMRHGALPRTLHVDEPSPHVDWSAGAVELLTETREWPETGDRPRRAAVSSFGISGTNAHTILEEPSPLPVPAEGADDRAAGALPVVPLLVSGRTEPALRAQAERLLAHVESTGADLALGDLGYSLATGRTSFDHRAVVVASGRDGLLAGLGALAEDRAATGVVRGTATSGRRLAFLFTGQGSQRLGMGRELYDAYPVFAEALDTVCAALDGHLRLPLKDVLFGEDAGVLDRTEFAQPALFAVEVALFRLVEAWGLTPDALSGHSIGEIAAAHVAGVFSLADACALVAARGRLMQQLPEGGAMVAVQATEDEVTPYLTDRVGIAAINGPSSVVMSGDEADVLEIAARFEADGRKTRRLTVSHAFHSPLMDGMLDAFREVAAGVTYNAPRIPVVSNLTGGVVPGDEMSSPEFWVRHVREAVRFHDGVQALLAEGVTAFVELGPDGVLSGMAQQFADAEGVAFVPVLRKDRPEAEAAVTALAQAHALGLTVDWAGFFAGSGARRVDLPTYAFQRRAYWPQPRHTLDLGEPVALAEGEGVLFTGRLGLDAHPWLADHVVMGSLVVPGAALVELALRAGAGVGCEAVEELTLEAPLVLPATGGVHVQLWVGAPSADGRRSLAVYGSVAGDEAVWVRHASGTLVPSHGEASGLDVSVWPPAGAQAVAVETVYEDLAAAGLAYGPVFRGLRSVWRGRDGEVFAEVALGGDGQSGAGFGVHPALLDAVLHAVAAGDLLAGERTARLPFSWSGVAVHAVGASSLRVRLSATGGESVALQAVDAAGQPVLSVDSLAFRAVSAEQVQAADPGAGHDALFHVDWTPLVSLPSPEAARWAVLGDPLPAAAGFEATPYADLAALTDALAAGVPVPDAVLVPPAGTGPLSADAVRSAAADALRLVQEALADERLAGSRLVFLTHGAVAASGDDRVEDLTHAAVWGLVRSAQSEHPGRFVLADLGGNDTDDRATALRTLPAALATGEPQLDLRDGTVRVPRLVRAAGGDGPAVLDPQGTVLVTGATGTLGRTLARHLAERHGVRHLLLLSRSGPAAEGADRLVAELAGLGAEASLVACDVTDRDALAAALGTVPADRPLTAVVHTAGVLDDGIVESLTGERLDRVLRPKTDAALNLHELTQKLDLSAFVLFSSAAGVFGNAGQGNYAAANAFLDALAAHRRAQGLPAVSLAWGLWDDEAGMAGELDDVDRNRMSRGGVTGLTTDEGLALFDRTYAASPQALLVPIRLDVAALREQAGDGPVPPLLRALVRTPARRAAAHDGERGDGGSLARRLTAMTPAEQDALLLTLVRTQAAAVLGYAAADEVGPERSFRELGFDSLTAVELRNRLGAAAGLRLPATLVFDYPTPAALAAHLRTELAGEAAATAATPVRAAGAADDEPIAIVGLGCRYPGGVRSPEDLWRLVTEGRDAIGAFPGDRGWDLDALYDADPDQQGTSYAREGGFVEDAALFDPAFFGISPREALAMDPQQRLLLETSWEAFERAGIDPTALRGSRTGVFVGVMYHDYASRLPALPEGVEGFLGTGNAASVISGRLSYTFGLEGPAVTVDTACSSSLVALHLAVQALRNGECELALAGGVTVMATPAPFVEFSRQRGLAADGRCKAFSAAADGTGWSEGAGVLVVERLSDARKNGHPVLAVVRGSAINQDGASNGLTAPNGPSQQRVIRQALANAGITAADVDAVEAHGTGTSLGDPIEAQALLATYGQGRNDDRPLWLGSVKSNIGHTQAAAGAAGIIKMVMAMRHGVLPRTLHVDEPTPHVDWSAGAVELLGEPVEWPGTGRPRRAAVSSFGFSGTNAHVIVEEAPAAAEPEQQPADPGEPRSTAVVPLLLSAKTADALRAQAGRLHDHVLTAETGRAGLVDLGYSSATTRAALDHRAAVIATDREDALAALAALAAGDSPTGAVRGSVTEGKVAFLFTGQGSQRLGMGRELYASYPVFAEVFDAVCAELDGRLRLPLKDVLFGEDAGVLDRTEFAQPALFALEVALFRMVEAWGLTPDALSGHSIGEIAAAHVAGVFSLADACALVAARGRLMQELPEGGAMVAVQATEDEIRSETELVDGVSIAAVNGPASLVLSGDEAAVLEVAATFEAQGRKTRRLNVSHAFHSVLMDGMLEEFGKVASGLSYRAPRIPLVSNLTGALVSEEVTSPEFWVRHVREAVRFHDGVQALAAEGVTTFVELGPDGVLSALAQETVDGAAFVPVLRRDRSEAETLTTALAQAHVRGLRVDWSAYFAGTGARRADLPTYAFQHRRYWLEAPAGTVGDMASAGLDEARHPLLGAAVELPGSRGFLLTGRLSLDSHPWLAEHTVSGTVLVPGAALVEMAVRAGDQAGCDVLEELTLEAPLVLPERGAVQLRLTVAEPDALGRQALELYSRAQDAAADEPWTRHAQGMLGTGTPPAPVEQGEWPPAGAEPVDVTGLYEDLAALGLGYGPLFQGLRAAWRRDGEVFADIALAEEQQADAKAFGLHPALLDAALHAASLGDFFTAGDADTQGARLPFSWDGVRLHAHGATALRVRMAGAGTDAVSLSAADDAGRPVLAVESLALRPLAPGQLAAASGQAHHQSLFRVDWAPLAVASGGPATAPRWAVVGDDDPKFAAALEAAGAAVGSYAGLPALAAAVAAGEPAPDTVFVPCLSDLGSAGGAAAAHAATGRVLELLQTWLADEGPVAEAFAGARLALVTRGAVAVDAEEGVPDLAHSALWGLVRSAQAEHPGRFVLVDVDAGVDGGAGEDGSLRDLAAALADQDCDEPQFAVRAGVPYVPRLARVAKAEADVAADAGPAGFDPDGTVLLTGATGTLGGLLARHLVTERGARHLLLTSRRGAAAEGAAELTAALTAAGAQVTWAACDAADREALQAVLAAVPAAHPLTAVIHSAGVLDDGVVESLTGERLARVLRPKVDAAVNLHELTRELDLSAFVLFSSAAGVFGNAGQGNYAAANAFLDALALHRRAQGLPAVSLAWGLWDDEDGLGGTGGMGGTLASADRQRMRRGSMAALSAAEGLALFDTAVATPGDGLLVAAHLDLDGPAARAATDGVPPFLRGLVRAPRRRAADTARGDAGAVPLTERLAGLPGPERDRVLLDLVRTQVATVLGHDGAAAVEPDAAFKELGFDSLTAVELRNRLGAAAGLRLPATLIFDYPTPAALAEHLRTALPGTSGPTVFDELDRLEATLARLGEDDAGTDRANRSRVTMRLQALVAKWQEAQEAAAALSATAAADDDNDLETANDDELFALLDDELGSS</sequence>
<keyword evidence="8" id="KW-0012">Acyltransferase</keyword>
<dbReference type="InterPro" id="IPR006162">
    <property type="entry name" value="Ppantetheine_attach_site"/>
</dbReference>
<dbReference type="InterPro" id="IPR013968">
    <property type="entry name" value="PKS_KR"/>
</dbReference>